<dbReference type="Pfam" id="PF02595">
    <property type="entry name" value="Gly_kinase"/>
    <property type="match status" value="1"/>
</dbReference>
<keyword evidence="3 4" id="KW-0418">Kinase</keyword>
<dbReference type="GO" id="GO:0008887">
    <property type="term" value="F:glycerate kinase activity"/>
    <property type="evidence" value="ECO:0007669"/>
    <property type="project" value="InterPro"/>
</dbReference>
<dbReference type="InterPro" id="IPR018193">
    <property type="entry name" value="Glyc_kinase_flavodox-like_fold"/>
</dbReference>
<dbReference type="Proteomes" id="UP001219355">
    <property type="component" value="Chromosome 2"/>
</dbReference>
<dbReference type="SUPFAM" id="SSF110738">
    <property type="entry name" value="Glycerate kinase I"/>
    <property type="match status" value="1"/>
</dbReference>
<gene>
    <name evidence="4" type="ORF">PRK78_003072</name>
</gene>
<dbReference type="PANTHER" id="PTHR21599:SF0">
    <property type="entry name" value="GLYCERATE KINASE"/>
    <property type="match status" value="1"/>
</dbReference>
<accession>A0AAF0DGZ7</accession>
<proteinExistence type="inferred from homology"/>
<dbReference type="Gene3D" id="3.40.50.10350">
    <property type="entry name" value="Glycerate kinase, domain 1"/>
    <property type="match status" value="1"/>
</dbReference>
<keyword evidence="5" id="KW-1185">Reference proteome</keyword>
<protein>
    <submittedName>
        <fullName evidence="4">Glycerate kinase</fullName>
        <ecNumber evidence="4">2.7.1.165</ecNumber>
    </submittedName>
</protein>
<evidence type="ECO:0000256" key="1">
    <source>
        <dbReference type="ARBA" id="ARBA00006284"/>
    </source>
</evidence>
<dbReference type="GO" id="GO:0043798">
    <property type="term" value="F:glycerate 2-kinase activity"/>
    <property type="evidence" value="ECO:0007669"/>
    <property type="project" value="UniProtKB-EC"/>
</dbReference>
<evidence type="ECO:0000256" key="3">
    <source>
        <dbReference type="ARBA" id="ARBA00022777"/>
    </source>
</evidence>
<name>A0AAF0DGZ7_9EURO</name>
<organism evidence="4 5">
    <name type="scientific">Emydomyces testavorans</name>
    <dbReference type="NCBI Taxonomy" id="2070801"/>
    <lineage>
        <taxon>Eukaryota</taxon>
        <taxon>Fungi</taxon>
        <taxon>Dikarya</taxon>
        <taxon>Ascomycota</taxon>
        <taxon>Pezizomycotina</taxon>
        <taxon>Eurotiomycetes</taxon>
        <taxon>Eurotiomycetidae</taxon>
        <taxon>Onygenales</taxon>
        <taxon>Nannizziopsiaceae</taxon>
        <taxon>Emydomyces</taxon>
    </lineage>
</organism>
<evidence type="ECO:0000313" key="4">
    <source>
        <dbReference type="EMBL" id="WEW57605.1"/>
    </source>
</evidence>
<dbReference type="GO" id="GO:0031388">
    <property type="term" value="P:organic acid phosphorylation"/>
    <property type="evidence" value="ECO:0007669"/>
    <property type="project" value="InterPro"/>
</dbReference>
<dbReference type="PANTHER" id="PTHR21599">
    <property type="entry name" value="GLYCERATE KINASE"/>
    <property type="match status" value="1"/>
</dbReference>
<evidence type="ECO:0000256" key="2">
    <source>
        <dbReference type="ARBA" id="ARBA00022679"/>
    </source>
</evidence>
<dbReference type="Gene3D" id="3.90.1510.10">
    <property type="entry name" value="Glycerate kinase, domain 2"/>
    <property type="match status" value="1"/>
</dbReference>
<dbReference type="AlphaFoldDB" id="A0AAF0DGZ7"/>
<dbReference type="NCBIfam" id="TIGR00045">
    <property type="entry name" value="glycerate kinase"/>
    <property type="match status" value="1"/>
</dbReference>
<keyword evidence="2 4" id="KW-0808">Transferase</keyword>
<dbReference type="EMBL" id="CP120628">
    <property type="protein sequence ID" value="WEW57605.1"/>
    <property type="molecule type" value="Genomic_DNA"/>
</dbReference>
<dbReference type="InterPro" id="IPR004381">
    <property type="entry name" value="Glycerate_kinase"/>
</dbReference>
<comment type="similarity">
    <text evidence="1">Belongs to the glycerate kinase type-1 family.</text>
</comment>
<evidence type="ECO:0000313" key="5">
    <source>
        <dbReference type="Proteomes" id="UP001219355"/>
    </source>
</evidence>
<dbReference type="InterPro" id="IPR018197">
    <property type="entry name" value="Glycerate_kinase_RE-like"/>
</dbReference>
<reference evidence="4" key="1">
    <citation type="submission" date="2023-03" db="EMBL/GenBank/DDBJ databases">
        <title>Emydomyces testavorans Genome Sequence.</title>
        <authorList>
            <person name="Hoyer L."/>
        </authorList>
    </citation>
    <scope>NUCLEOTIDE SEQUENCE</scope>
    <source>
        <strain evidence="4">16-2883</strain>
    </source>
</reference>
<dbReference type="InterPro" id="IPR036129">
    <property type="entry name" value="Glycerate_kinase_sf"/>
</dbReference>
<sequence>MDILVAPSGFKESVQPHVAANCIEEGILRVVPNAKVRKVPLFDGGEGFASALVAATGGEHKQLTVVGPVKDEVEAYYGFLGGGWPRTAVIEIAEAAGLRLVPKNKRDPTRTTTYGVGELIAAALNEGADRILVGCGDSGTCDGGVGMCQALGARFWNREGCELPQATGGGALVNLSKIDGSGIHPRLKEVKIEVLCNWKNVLCGPGGVARRYGLQKGATKDQVSQLAAALGTYAAAVKEVIGIDVGMVPGGGASGGLGAGFMLIGATLRPRFEGIIDYFGIKDLFDGCHLVFTAEGEIDYQSSQGKIPGEVALRAKRRGLPVIAIAGTIGEGAQVNYGVGIDAYTSIVQGPTSLDDAIANAPKLLSDSAEAAMRMIMIGCRLRGRVDEVDRHNKSNRLSQWIHCIVRRCLQIQIPGSIFTTLLILTPFYLIISQPWFAESVKRDTAH</sequence>
<dbReference type="EC" id="2.7.1.165" evidence="4"/>